<dbReference type="EMBL" id="JAVIZC010000001">
    <property type="protein sequence ID" value="MDR6100940.1"/>
    <property type="molecule type" value="Genomic_DNA"/>
</dbReference>
<protein>
    <recommendedName>
        <fullName evidence="1">SnoaL-like domain-containing protein</fullName>
    </recommendedName>
</protein>
<evidence type="ECO:0000313" key="4">
    <source>
        <dbReference type="Proteomes" id="UP001224781"/>
    </source>
</evidence>
<dbReference type="InterPro" id="IPR037401">
    <property type="entry name" value="SnoaL-like"/>
</dbReference>
<name>A0AAJ2BJS7_9HYPH</name>
<dbReference type="InterPro" id="IPR032710">
    <property type="entry name" value="NTF2-like_dom_sf"/>
</dbReference>
<comment type="caution">
    <text evidence="3">The sequence shown here is derived from an EMBL/GenBank/DDBJ whole genome shotgun (WGS) entry which is preliminary data.</text>
</comment>
<dbReference type="AlphaFoldDB" id="A0AAJ2BJS7"/>
<proteinExistence type="predicted"/>
<dbReference type="Proteomes" id="UP001255601">
    <property type="component" value="Unassembled WGS sequence"/>
</dbReference>
<keyword evidence="4" id="KW-1185">Reference proteome</keyword>
<dbReference type="Pfam" id="PF13577">
    <property type="entry name" value="SnoaL_4"/>
    <property type="match status" value="1"/>
</dbReference>
<accession>A0AAJ2BJS7</accession>
<evidence type="ECO:0000259" key="1">
    <source>
        <dbReference type="Pfam" id="PF13577"/>
    </source>
</evidence>
<organism evidence="3 5">
    <name type="scientific">Agrobacterium larrymoorei</name>
    <dbReference type="NCBI Taxonomy" id="160699"/>
    <lineage>
        <taxon>Bacteria</taxon>
        <taxon>Pseudomonadati</taxon>
        <taxon>Pseudomonadota</taxon>
        <taxon>Alphaproteobacteria</taxon>
        <taxon>Hyphomicrobiales</taxon>
        <taxon>Rhizobiaceae</taxon>
        <taxon>Rhizobium/Agrobacterium group</taxon>
        <taxon>Agrobacterium</taxon>
    </lineage>
</organism>
<reference evidence="3" key="1">
    <citation type="submission" date="2023-08" db="EMBL/GenBank/DDBJ databases">
        <title>Functional and genomic diversity of the sorghum phyllosphere microbiome.</title>
        <authorList>
            <person name="Shade A."/>
        </authorList>
    </citation>
    <scope>NUCLEOTIDE SEQUENCE</scope>
    <source>
        <strain evidence="3">SORGH_AS_0974</strain>
        <strain evidence="2 4">SORGH_AS_1126</strain>
    </source>
</reference>
<dbReference type="Gene3D" id="3.10.450.50">
    <property type="match status" value="1"/>
</dbReference>
<sequence length="187" mass="20828">MTSVQDAIARRLGLLEAESAIRACLSDYMDICDRMDETTDLAPLGALFTRDAVWMGGGGRYGKDFGSHEGREAIIAWLSRFCTTPPHFAMNAHFLGSEAIRVLSDRTATGRWMMLQTPTFANGESYLMAARLQIGFAFEEDRWRMAHFHTTNLYARPVSSWDQNVPIPKPLTAAAPFTVAATYKEPS</sequence>
<dbReference type="EMBL" id="JAUTBL010000001">
    <property type="protein sequence ID" value="MDQ1183723.1"/>
    <property type="molecule type" value="Genomic_DNA"/>
</dbReference>
<evidence type="ECO:0000313" key="5">
    <source>
        <dbReference type="Proteomes" id="UP001255601"/>
    </source>
</evidence>
<dbReference type="Proteomes" id="UP001224781">
    <property type="component" value="Unassembled WGS sequence"/>
</dbReference>
<dbReference type="SUPFAM" id="SSF54427">
    <property type="entry name" value="NTF2-like"/>
    <property type="match status" value="1"/>
</dbReference>
<evidence type="ECO:0000313" key="3">
    <source>
        <dbReference type="EMBL" id="MDR6100940.1"/>
    </source>
</evidence>
<feature type="domain" description="SnoaL-like" evidence="1">
    <location>
        <begin position="15"/>
        <end position="148"/>
    </location>
</feature>
<dbReference type="RefSeq" id="WP_306928801.1">
    <property type="nucleotide sequence ID" value="NZ_JAUTBL010000001.1"/>
</dbReference>
<evidence type="ECO:0000313" key="2">
    <source>
        <dbReference type="EMBL" id="MDQ1183723.1"/>
    </source>
</evidence>
<gene>
    <name evidence="3" type="ORF">QE369_001118</name>
    <name evidence="2" type="ORF">QE408_000845</name>
</gene>